<keyword evidence="2" id="KW-1185">Reference proteome</keyword>
<dbReference type="AlphaFoldDB" id="A0A0C3CNK1"/>
<dbReference type="HOGENOM" id="CLU_1622995_0_0_1"/>
<evidence type="ECO:0000313" key="1">
    <source>
        <dbReference type="EMBL" id="KIM50185.1"/>
    </source>
</evidence>
<protein>
    <submittedName>
        <fullName evidence="1">Uncharacterized protein</fullName>
    </submittedName>
</protein>
<reference evidence="1 2" key="1">
    <citation type="submission" date="2014-04" db="EMBL/GenBank/DDBJ databases">
        <authorList>
            <consortium name="DOE Joint Genome Institute"/>
            <person name="Kuo A."/>
            <person name="Kohler A."/>
            <person name="Nagy L.G."/>
            <person name="Floudas D."/>
            <person name="Copeland A."/>
            <person name="Barry K.W."/>
            <person name="Cichocki N."/>
            <person name="Veneault-Fourrey C."/>
            <person name="LaButti K."/>
            <person name="Lindquist E.A."/>
            <person name="Lipzen A."/>
            <person name="Lundell T."/>
            <person name="Morin E."/>
            <person name="Murat C."/>
            <person name="Sun H."/>
            <person name="Tunlid A."/>
            <person name="Henrissat B."/>
            <person name="Grigoriev I.V."/>
            <person name="Hibbett D.S."/>
            <person name="Martin F."/>
            <person name="Nordberg H.P."/>
            <person name="Cantor M.N."/>
            <person name="Hua S.X."/>
        </authorList>
    </citation>
    <scope>NUCLEOTIDE SEQUENCE [LARGE SCALE GENOMIC DNA]</scope>
    <source>
        <strain evidence="1 2">Foug A</strain>
    </source>
</reference>
<reference evidence="2" key="2">
    <citation type="submission" date="2015-01" db="EMBL/GenBank/DDBJ databases">
        <title>Evolutionary Origins and Diversification of the Mycorrhizal Mutualists.</title>
        <authorList>
            <consortium name="DOE Joint Genome Institute"/>
            <consortium name="Mycorrhizal Genomics Consortium"/>
            <person name="Kohler A."/>
            <person name="Kuo A."/>
            <person name="Nagy L.G."/>
            <person name="Floudas D."/>
            <person name="Copeland A."/>
            <person name="Barry K.W."/>
            <person name="Cichocki N."/>
            <person name="Veneault-Fourrey C."/>
            <person name="LaButti K."/>
            <person name="Lindquist E.A."/>
            <person name="Lipzen A."/>
            <person name="Lundell T."/>
            <person name="Morin E."/>
            <person name="Murat C."/>
            <person name="Riley R."/>
            <person name="Ohm R."/>
            <person name="Sun H."/>
            <person name="Tunlid A."/>
            <person name="Henrissat B."/>
            <person name="Grigoriev I.V."/>
            <person name="Hibbett D.S."/>
            <person name="Martin F."/>
        </authorList>
    </citation>
    <scope>NUCLEOTIDE SEQUENCE [LARGE SCALE GENOMIC DNA]</scope>
    <source>
        <strain evidence="2">Foug A</strain>
    </source>
</reference>
<gene>
    <name evidence="1" type="ORF">SCLCIDRAFT_12377</name>
</gene>
<dbReference type="InParanoid" id="A0A0C3CNK1"/>
<accession>A0A0C3CNK1</accession>
<name>A0A0C3CNK1_9AGAM</name>
<proteinExistence type="predicted"/>
<feature type="non-terminal residue" evidence="1">
    <location>
        <position position="1"/>
    </location>
</feature>
<organism evidence="1 2">
    <name type="scientific">Scleroderma citrinum Foug A</name>
    <dbReference type="NCBI Taxonomy" id="1036808"/>
    <lineage>
        <taxon>Eukaryota</taxon>
        <taxon>Fungi</taxon>
        <taxon>Dikarya</taxon>
        <taxon>Basidiomycota</taxon>
        <taxon>Agaricomycotina</taxon>
        <taxon>Agaricomycetes</taxon>
        <taxon>Agaricomycetidae</taxon>
        <taxon>Boletales</taxon>
        <taxon>Sclerodermatineae</taxon>
        <taxon>Sclerodermataceae</taxon>
        <taxon>Scleroderma</taxon>
    </lineage>
</organism>
<sequence length="164" mass="18395">IVHDVFIVHAQHEVLVPDLIGFLTSSVQTLKMVLVSEPIFRWWYAVGQAKDNSLLNRSSHRSPKGFGTLTPIPLIDCESQVPQQARIDQHFPLKRVEGIKSSMLTTSSKVDLYPTRLAYWRLRQDRESTLSPSTSIIHDSIDIGQVAEVAKRGQHLGLSVIDVS</sequence>
<dbReference type="EMBL" id="KN822627">
    <property type="protein sequence ID" value="KIM50185.1"/>
    <property type="molecule type" value="Genomic_DNA"/>
</dbReference>
<dbReference type="Proteomes" id="UP000053989">
    <property type="component" value="Unassembled WGS sequence"/>
</dbReference>
<evidence type="ECO:0000313" key="2">
    <source>
        <dbReference type="Proteomes" id="UP000053989"/>
    </source>
</evidence>